<accession>A0A1L9B2K4</accession>
<feature type="transmembrane region" description="Helical" evidence="7">
    <location>
        <begin position="6"/>
        <end position="21"/>
    </location>
</feature>
<keyword evidence="3" id="KW-1003">Cell membrane</keyword>
<dbReference type="EMBL" id="MPIN01000010">
    <property type="protein sequence ID" value="OJH36505.1"/>
    <property type="molecule type" value="Genomic_DNA"/>
</dbReference>
<comment type="subcellular location">
    <subcellularLocation>
        <location evidence="1">Cell membrane</location>
        <topology evidence="1">Multi-pass membrane protein</topology>
    </subcellularLocation>
</comment>
<keyword evidence="6 7" id="KW-0472">Membrane</keyword>
<name>A0A1L9B2K4_9BACT</name>
<organism evidence="8 9">
    <name type="scientific">Cystobacter ferrugineus</name>
    <dbReference type="NCBI Taxonomy" id="83449"/>
    <lineage>
        <taxon>Bacteria</taxon>
        <taxon>Pseudomonadati</taxon>
        <taxon>Myxococcota</taxon>
        <taxon>Myxococcia</taxon>
        <taxon>Myxococcales</taxon>
        <taxon>Cystobacterineae</taxon>
        <taxon>Archangiaceae</taxon>
        <taxon>Cystobacter</taxon>
    </lineage>
</organism>
<evidence type="ECO:0000256" key="2">
    <source>
        <dbReference type="ARBA" id="ARBA00010388"/>
    </source>
</evidence>
<evidence type="ECO:0008006" key="10">
    <source>
        <dbReference type="Google" id="ProtNLM"/>
    </source>
</evidence>
<keyword evidence="9" id="KW-1185">Reference proteome</keyword>
<evidence type="ECO:0000256" key="1">
    <source>
        <dbReference type="ARBA" id="ARBA00004651"/>
    </source>
</evidence>
<dbReference type="Gene3D" id="1.10.287.3510">
    <property type="match status" value="1"/>
</dbReference>
<dbReference type="Proteomes" id="UP000182229">
    <property type="component" value="Unassembled WGS sequence"/>
</dbReference>
<dbReference type="Pfam" id="PF00420">
    <property type="entry name" value="Oxidored_q2"/>
    <property type="match status" value="1"/>
</dbReference>
<sequence length="127" mass="13566">MNAAVALTVGLLFGVGVLLTLKRDMVRMAAGGLLLTNSAILFILSTGFPERGEPLHGEGATPAMTDPLAQSLALTAIVIGFATSALLLAFVYRMHEQHGSLDLRDVVHAELEEEQSLTREPSVPEER</sequence>
<evidence type="ECO:0000256" key="4">
    <source>
        <dbReference type="ARBA" id="ARBA00022692"/>
    </source>
</evidence>
<dbReference type="GO" id="GO:0005886">
    <property type="term" value="C:plasma membrane"/>
    <property type="evidence" value="ECO:0007669"/>
    <property type="project" value="UniProtKB-SubCell"/>
</dbReference>
<keyword evidence="4 7" id="KW-0812">Transmembrane</keyword>
<feature type="transmembrane region" description="Helical" evidence="7">
    <location>
        <begin position="68"/>
        <end position="92"/>
    </location>
</feature>
<dbReference type="PANTHER" id="PTHR34583:SF2">
    <property type="entry name" value="ANTIPORTER SUBUNIT MNHC2-RELATED"/>
    <property type="match status" value="1"/>
</dbReference>
<proteinExistence type="inferred from homology"/>
<comment type="caution">
    <text evidence="8">The sequence shown here is derived from an EMBL/GenBank/DDBJ whole genome shotgun (WGS) entry which is preliminary data.</text>
</comment>
<evidence type="ECO:0000256" key="6">
    <source>
        <dbReference type="ARBA" id="ARBA00023136"/>
    </source>
</evidence>
<keyword evidence="5 7" id="KW-1133">Transmembrane helix</keyword>
<dbReference type="STRING" id="83449.BON30_32620"/>
<reference evidence="8 9" key="2">
    <citation type="submission" date="2016-12" db="EMBL/GenBank/DDBJ databases">
        <title>Draft Genome Sequence of Cystobacter ferrugineus Strain Cbfe23.</title>
        <authorList>
            <person name="Akbar S."/>
            <person name="Dowd S.E."/>
            <person name="Stevens D.C."/>
        </authorList>
    </citation>
    <scope>NUCLEOTIDE SEQUENCE [LARGE SCALE GENOMIC DNA]</scope>
    <source>
        <strain evidence="8 9">Cbfe23</strain>
    </source>
</reference>
<comment type="similarity">
    <text evidence="2">Belongs to the CPA3 antiporters (TC 2.A.63) subunit C family.</text>
</comment>
<protein>
    <recommendedName>
        <fullName evidence="10">Na+/H+ antiporter subunit C</fullName>
    </recommendedName>
</protein>
<dbReference type="RefSeq" id="WP_071902393.1">
    <property type="nucleotide sequence ID" value="NZ_MPIN01000010.1"/>
</dbReference>
<dbReference type="PANTHER" id="PTHR34583">
    <property type="entry name" value="ANTIPORTER SUBUNIT MNHC2-RELATED"/>
    <property type="match status" value="1"/>
</dbReference>
<evidence type="ECO:0000256" key="5">
    <source>
        <dbReference type="ARBA" id="ARBA00022989"/>
    </source>
</evidence>
<evidence type="ECO:0000256" key="3">
    <source>
        <dbReference type="ARBA" id="ARBA00022475"/>
    </source>
</evidence>
<evidence type="ECO:0000313" key="9">
    <source>
        <dbReference type="Proteomes" id="UP000182229"/>
    </source>
</evidence>
<evidence type="ECO:0000313" key="8">
    <source>
        <dbReference type="EMBL" id="OJH36505.1"/>
    </source>
</evidence>
<reference evidence="9" key="1">
    <citation type="submission" date="2016-11" db="EMBL/GenBank/DDBJ databases">
        <authorList>
            <person name="Shukria A."/>
            <person name="Stevens D.C."/>
        </authorList>
    </citation>
    <scope>NUCLEOTIDE SEQUENCE [LARGE SCALE GENOMIC DNA]</scope>
    <source>
        <strain evidence="9">Cbfe23</strain>
    </source>
</reference>
<evidence type="ECO:0000256" key="7">
    <source>
        <dbReference type="SAM" id="Phobius"/>
    </source>
</evidence>
<dbReference type="InterPro" id="IPR050601">
    <property type="entry name" value="CPA3_antiporter_subunitC"/>
</dbReference>
<gene>
    <name evidence="8" type="ORF">BON30_32620</name>
</gene>
<dbReference type="InterPro" id="IPR039428">
    <property type="entry name" value="NUOK/Mnh_C1-like"/>
</dbReference>
<feature type="transmembrane region" description="Helical" evidence="7">
    <location>
        <begin position="28"/>
        <end position="48"/>
    </location>
</feature>
<dbReference type="AlphaFoldDB" id="A0A1L9B2K4"/>